<dbReference type="GO" id="GO:0009247">
    <property type="term" value="P:glycolipid biosynthetic process"/>
    <property type="evidence" value="ECO:0007669"/>
    <property type="project" value="TreeGrafter"/>
</dbReference>
<organism evidence="3 4">
    <name type="scientific">Bradyrhizobium betae</name>
    <dbReference type="NCBI Taxonomy" id="244734"/>
    <lineage>
        <taxon>Bacteria</taxon>
        <taxon>Pseudomonadati</taxon>
        <taxon>Pseudomonadota</taxon>
        <taxon>Alphaproteobacteria</taxon>
        <taxon>Hyphomicrobiales</taxon>
        <taxon>Nitrobacteraceae</taxon>
        <taxon>Bradyrhizobium</taxon>
    </lineage>
</organism>
<accession>A0A5P6PDR7</accession>
<protein>
    <submittedName>
        <fullName evidence="3">Glycosyltransferase family 2 protein</fullName>
    </submittedName>
</protein>
<dbReference type="Proteomes" id="UP000325641">
    <property type="component" value="Chromosome"/>
</dbReference>
<dbReference type="PANTHER" id="PTHR43398">
    <property type="entry name" value="DOLICHOL-PHOSPHATE MANNOSYLTRANSFERASE SUBUNIT 1"/>
    <property type="match status" value="1"/>
</dbReference>
<gene>
    <name evidence="3" type="ORF">F8237_26580</name>
</gene>
<sequence>MTTIPPARQVPTSNVHVLHERRHKYALVIPVLNEGERIRRQLSRIAEVQPSVDIVIADGGSTDGSLALEFLNAVGCRALLVKTGPGRLSAQLRMAYAWLLDEGYQGVITVDGNGKDGVEAVDAFVAKLDAGFDYIQGSRYAPGGRAINTPMDRKIAGRLIHAPLLSLAGRHWLSDTTNGFRAYSARYLLDPRVAPFRDVFERYALLFYLSVRAGQLGYRVVEIPVTRAYPENEKTPTKISGFRGRIDMMKELLAVVFGRFDPG</sequence>
<dbReference type="InterPro" id="IPR039528">
    <property type="entry name" value="DPM1-like"/>
</dbReference>
<dbReference type="OrthoDB" id="8416156at2"/>
<dbReference type="Gene3D" id="3.90.550.10">
    <property type="entry name" value="Spore Coat Polysaccharide Biosynthesis Protein SpsA, Chain A"/>
    <property type="match status" value="1"/>
</dbReference>
<dbReference type="EMBL" id="CP044543">
    <property type="protein sequence ID" value="QFI75653.1"/>
    <property type="molecule type" value="Genomic_DNA"/>
</dbReference>
<dbReference type="RefSeq" id="WP_151649198.1">
    <property type="nucleotide sequence ID" value="NZ_CP044543.1"/>
</dbReference>
<evidence type="ECO:0000313" key="4">
    <source>
        <dbReference type="Proteomes" id="UP000325641"/>
    </source>
</evidence>
<dbReference type="KEGG" id="bbet:F8237_26580"/>
<keyword evidence="2 3" id="KW-0808">Transferase</keyword>
<reference evidence="4" key="1">
    <citation type="submission" date="2019-10" db="EMBL/GenBank/DDBJ databases">
        <title>Complete Genome Sequence of Bradyrhizobium betae type strain PL7HG1T.</title>
        <authorList>
            <person name="Bromfield E.S.P."/>
            <person name="Cloutier S."/>
        </authorList>
    </citation>
    <scope>NUCLEOTIDE SEQUENCE [LARGE SCALE GENOMIC DNA]</scope>
    <source>
        <strain evidence="4">PL7HG1</strain>
    </source>
</reference>
<proteinExistence type="predicted"/>
<dbReference type="SUPFAM" id="SSF53448">
    <property type="entry name" value="Nucleotide-diphospho-sugar transferases"/>
    <property type="match status" value="1"/>
</dbReference>
<dbReference type="PANTHER" id="PTHR43398:SF1">
    <property type="entry name" value="DOLICHOL-PHOSPHATE MANNOSYLTRANSFERASE SUBUNIT 1"/>
    <property type="match status" value="1"/>
</dbReference>
<dbReference type="GO" id="GO:0016020">
    <property type="term" value="C:membrane"/>
    <property type="evidence" value="ECO:0007669"/>
    <property type="project" value="GOC"/>
</dbReference>
<evidence type="ECO:0000256" key="2">
    <source>
        <dbReference type="ARBA" id="ARBA00022679"/>
    </source>
</evidence>
<evidence type="ECO:0000313" key="3">
    <source>
        <dbReference type="EMBL" id="QFI75653.1"/>
    </source>
</evidence>
<evidence type="ECO:0000256" key="1">
    <source>
        <dbReference type="ARBA" id="ARBA00022676"/>
    </source>
</evidence>
<dbReference type="InterPro" id="IPR029044">
    <property type="entry name" value="Nucleotide-diphossugar_trans"/>
</dbReference>
<dbReference type="CDD" id="cd04179">
    <property type="entry name" value="DPM_DPG-synthase_like"/>
    <property type="match status" value="1"/>
</dbReference>
<dbReference type="AlphaFoldDB" id="A0A5P6PDR7"/>
<name>A0A5P6PDR7_9BRAD</name>
<dbReference type="GO" id="GO:0004582">
    <property type="term" value="F:dolichyl-phosphate beta-D-mannosyltransferase activity"/>
    <property type="evidence" value="ECO:0007669"/>
    <property type="project" value="InterPro"/>
</dbReference>
<keyword evidence="1" id="KW-0328">Glycosyltransferase</keyword>